<gene>
    <name evidence="1" type="ORF">S01H4_17544</name>
</gene>
<proteinExistence type="predicted"/>
<feature type="non-terminal residue" evidence="1">
    <location>
        <position position="1"/>
    </location>
</feature>
<sequence>AITDLQRIIADRISQKINQPVTVGRYVDISDSLHIYGSYFAEAAGEVEKMRKSPFTERAWNSNHPAFEMSDTKSKIQNSK</sequence>
<evidence type="ECO:0000313" key="1">
    <source>
        <dbReference type="EMBL" id="GAG62619.1"/>
    </source>
</evidence>
<protein>
    <recommendedName>
        <fullName evidence="2">Thymidylate synthase/dCMP hydroxymethylase domain-containing protein</fullName>
    </recommendedName>
</protein>
<dbReference type="AlphaFoldDB" id="X0Z0V9"/>
<dbReference type="EMBL" id="BART01007738">
    <property type="protein sequence ID" value="GAG62619.1"/>
    <property type="molecule type" value="Genomic_DNA"/>
</dbReference>
<reference evidence="1" key="1">
    <citation type="journal article" date="2014" name="Front. Microbiol.">
        <title>High frequency of phylogenetically diverse reductive dehalogenase-homologous genes in deep subseafloor sedimentary metagenomes.</title>
        <authorList>
            <person name="Kawai M."/>
            <person name="Futagami T."/>
            <person name="Toyoda A."/>
            <person name="Takaki Y."/>
            <person name="Nishi S."/>
            <person name="Hori S."/>
            <person name="Arai W."/>
            <person name="Tsubouchi T."/>
            <person name="Morono Y."/>
            <person name="Uchiyama I."/>
            <person name="Ito T."/>
            <person name="Fujiyama A."/>
            <person name="Inagaki F."/>
            <person name="Takami H."/>
        </authorList>
    </citation>
    <scope>NUCLEOTIDE SEQUENCE</scope>
    <source>
        <strain evidence="1">Expedition CK06-06</strain>
    </source>
</reference>
<accession>X0Z0V9</accession>
<name>X0Z0V9_9ZZZZ</name>
<organism evidence="1">
    <name type="scientific">marine sediment metagenome</name>
    <dbReference type="NCBI Taxonomy" id="412755"/>
    <lineage>
        <taxon>unclassified sequences</taxon>
        <taxon>metagenomes</taxon>
        <taxon>ecological metagenomes</taxon>
    </lineage>
</organism>
<evidence type="ECO:0008006" key="2">
    <source>
        <dbReference type="Google" id="ProtNLM"/>
    </source>
</evidence>
<comment type="caution">
    <text evidence="1">The sequence shown here is derived from an EMBL/GenBank/DDBJ whole genome shotgun (WGS) entry which is preliminary data.</text>
</comment>